<reference evidence="1" key="1">
    <citation type="journal article" date="2015" name="Nature">
        <title>Complex archaea that bridge the gap between prokaryotes and eukaryotes.</title>
        <authorList>
            <person name="Spang A."/>
            <person name="Saw J.H."/>
            <person name="Jorgensen S.L."/>
            <person name="Zaremba-Niedzwiedzka K."/>
            <person name="Martijn J."/>
            <person name="Lind A.E."/>
            <person name="van Eijk R."/>
            <person name="Schleper C."/>
            <person name="Guy L."/>
            <person name="Ettema T.J."/>
        </authorList>
    </citation>
    <scope>NUCLEOTIDE SEQUENCE</scope>
</reference>
<dbReference type="EMBL" id="LAZR01029409">
    <property type="protein sequence ID" value="KKL59659.1"/>
    <property type="molecule type" value="Genomic_DNA"/>
</dbReference>
<gene>
    <name evidence="1" type="ORF">LCGC14_2213120</name>
</gene>
<dbReference type="AlphaFoldDB" id="A0A0F9DDB7"/>
<organism evidence="1">
    <name type="scientific">marine sediment metagenome</name>
    <dbReference type="NCBI Taxonomy" id="412755"/>
    <lineage>
        <taxon>unclassified sequences</taxon>
        <taxon>metagenomes</taxon>
        <taxon>ecological metagenomes</taxon>
    </lineage>
</organism>
<name>A0A0F9DDB7_9ZZZZ</name>
<protein>
    <submittedName>
        <fullName evidence="1">Uncharacterized protein</fullName>
    </submittedName>
</protein>
<evidence type="ECO:0000313" key="1">
    <source>
        <dbReference type="EMBL" id="KKL59659.1"/>
    </source>
</evidence>
<sequence length="68" mass="8524">MDESIIECPKCKENILISDILKFDDANNLTNKNIGFFLWYPWLWGWPWWGWGWRWRYYRFNDEFIIDG</sequence>
<comment type="caution">
    <text evidence="1">The sequence shown here is derived from an EMBL/GenBank/DDBJ whole genome shotgun (WGS) entry which is preliminary data.</text>
</comment>
<proteinExistence type="predicted"/>
<accession>A0A0F9DDB7</accession>